<keyword evidence="3" id="KW-0813">Transport</keyword>
<evidence type="ECO:0000256" key="5">
    <source>
        <dbReference type="ARBA" id="ARBA00022989"/>
    </source>
</evidence>
<name>A0A829ZAP2_9FIRM</name>
<dbReference type="NCBIfam" id="TIGR00801">
    <property type="entry name" value="ncs2"/>
    <property type="match status" value="1"/>
</dbReference>
<organism evidence="8 9">
    <name type="scientific">Thomasclavelia cocleata</name>
    <dbReference type="NCBI Taxonomy" id="69824"/>
    <lineage>
        <taxon>Bacteria</taxon>
        <taxon>Bacillati</taxon>
        <taxon>Bacillota</taxon>
        <taxon>Erysipelotrichia</taxon>
        <taxon>Erysipelotrichales</taxon>
        <taxon>Coprobacillaceae</taxon>
        <taxon>Thomasclavelia</taxon>
    </lineage>
</organism>
<dbReference type="PANTHER" id="PTHR42810:SF2">
    <property type="entry name" value="PURINE PERMEASE C1399.01C-RELATED"/>
    <property type="match status" value="1"/>
</dbReference>
<dbReference type="InterPro" id="IPR006043">
    <property type="entry name" value="NCS2"/>
</dbReference>
<feature type="transmembrane region" description="Helical" evidence="7">
    <location>
        <begin position="277"/>
        <end position="296"/>
    </location>
</feature>
<evidence type="ECO:0000256" key="4">
    <source>
        <dbReference type="ARBA" id="ARBA00022692"/>
    </source>
</evidence>
<feature type="transmembrane region" description="Helical" evidence="7">
    <location>
        <begin position="148"/>
        <end position="170"/>
    </location>
</feature>
<evidence type="ECO:0000256" key="2">
    <source>
        <dbReference type="ARBA" id="ARBA00008821"/>
    </source>
</evidence>
<dbReference type="Proteomes" id="UP000490821">
    <property type="component" value="Unassembled WGS sequence"/>
</dbReference>
<dbReference type="PROSITE" id="PS01116">
    <property type="entry name" value="XANTH_URACIL_PERMASE"/>
    <property type="match status" value="1"/>
</dbReference>
<feature type="transmembrane region" description="Helical" evidence="7">
    <location>
        <begin position="354"/>
        <end position="378"/>
    </location>
</feature>
<accession>A0A829ZAP2</accession>
<evidence type="ECO:0000256" key="7">
    <source>
        <dbReference type="SAM" id="Phobius"/>
    </source>
</evidence>
<dbReference type="NCBIfam" id="NF037981">
    <property type="entry name" value="NCS2_1"/>
    <property type="match status" value="1"/>
</dbReference>
<dbReference type="GO" id="GO:0005886">
    <property type="term" value="C:plasma membrane"/>
    <property type="evidence" value="ECO:0007669"/>
    <property type="project" value="TreeGrafter"/>
</dbReference>
<evidence type="ECO:0000313" key="9">
    <source>
        <dbReference type="Proteomes" id="UP000490821"/>
    </source>
</evidence>
<evidence type="ECO:0000256" key="6">
    <source>
        <dbReference type="ARBA" id="ARBA00023136"/>
    </source>
</evidence>
<feature type="transmembrane region" description="Helical" evidence="7">
    <location>
        <begin position="415"/>
        <end position="436"/>
    </location>
</feature>
<feature type="transmembrane region" description="Helical" evidence="7">
    <location>
        <begin position="118"/>
        <end position="141"/>
    </location>
</feature>
<dbReference type="EMBL" id="BLMI01000196">
    <property type="protein sequence ID" value="GFI41600.1"/>
    <property type="molecule type" value="Genomic_DNA"/>
</dbReference>
<sequence length="472" mass="49101">MKGKGMKKEYSDPYKFEGKLPLKQAIPLGLQHVLAMFVGNLTPILIITSACAAMSDASEFAKIQVSLLQNAMLVAGIVTLIQLFAIGPIGGKVPIIMGTSSGFIGVFQSVANVMGGGIIGYGAIMGASIIGGLLETVLGFILKPLRRFFPPVVTGTVVLSIGLSLIGVGVSSFGGGSNAKDYGSVENLLIALFVLIIILVLKHGTKGMMSYSCILIGIICGYIVCMILPMFLSTTGIASDGSEFIKSWVLNWDKVAKASWFALPEFMPVAPVFDLKAILPVLIMFVVTAVETVGDISGVIEGGMDREATDQELSGGVICDGVGSSFAALFGVLPNTSFSQNVGLVTMTKIVNRYALACGAVFLILCGLFPKLAALISIMPQSVLGGAAVIMFSSIVMSGIQLITREPLSARNMTIVSVALGLGYGLGANSAILTGLPEAVQMIFGGSGIVPAAFVAIILNVCLPKEKNVEEA</sequence>
<gene>
    <name evidence="8" type="primary">xanP</name>
    <name evidence="8" type="ORF">IMSAGC017_01645</name>
</gene>
<keyword evidence="6 7" id="KW-0472">Membrane</keyword>
<feature type="transmembrane region" description="Helical" evidence="7">
    <location>
        <begin position="182"/>
        <end position="201"/>
    </location>
</feature>
<comment type="similarity">
    <text evidence="2">Belongs to the nucleobase:cation symporter-2 (NCS2) (TC 2.A.40) family.</text>
</comment>
<proteinExistence type="inferred from homology"/>
<reference evidence="8 9" key="1">
    <citation type="journal article" date="2020" name="Microbiome">
        <title>Single-cell genomics of uncultured bacteria reveals dietary fiber responders in the mouse gut microbiota.</title>
        <authorList>
            <person name="Chijiiwa R."/>
            <person name="Hosokawa M."/>
            <person name="Kogawa M."/>
            <person name="Nishikawa Y."/>
            <person name="Ide K."/>
            <person name="Sakanashi C."/>
            <person name="Takahashi K."/>
            <person name="Takeyama H."/>
        </authorList>
    </citation>
    <scope>NUCLEOTIDE SEQUENCE [LARGE SCALE GENOMIC DNA]</scope>
    <source>
        <strain evidence="8">IMSAGC_017</strain>
    </source>
</reference>
<feature type="transmembrane region" description="Helical" evidence="7">
    <location>
        <begin position="33"/>
        <end position="55"/>
    </location>
</feature>
<dbReference type="Pfam" id="PF00860">
    <property type="entry name" value="Xan_ur_permease"/>
    <property type="match status" value="1"/>
</dbReference>
<evidence type="ECO:0000256" key="3">
    <source>
        <dbReference type="ARBA" id="ARBA00022448"/>
    </source>
</evidence>
<feature type="transmembrane region" description="Helical" evidence="7">
    <location>
        <begin position="67"/>
        <end position="86"/>
    </location>
</feature>
<dbReference type="InterPro" id="IPR006042">
    <property type="entry name" value="Xan_ur_permease"/>
</dbReference>
<keyword evidence="5 7" id="KW-1133">Transmembrane helix</keyword>
<dbReference type="AlphaFoldDB" id="A0A829ZAP2"/>
<feature type="transmembrane region" description="Helical" evidence="7">
    <location>
        <begin position="442"/>
        <end position="463"/>
    </location>
</feature>
<evidence type="ECO:0000256" key="1">
    <source>
        <dbReference type="ARBA" id="ARBA00004141"/>
    </source>
</evidence>
<evidence type="ECO:0000313" key="8">
    <source>
        <dbReference type="EMBL" id="GFI41600.1"/>
    </source>
</evidence>
<dbReference type="PANTHER" id="PTHR42810">
    <property type="entry name" value="PURINE PERMEASE C1399.01C-RELATED"/>
    <property type="match status" value="1"/>
</dbReference>
<feature type="transmembrane region" description="Helical" evidence="7">
    <location>
        <begin position="213"/>
        <end position="232"/>
    </location>
</feature>
<dbReference type="GO" id="GO:0042907">
    <property type="term" value="F:xanthine transmembrane transporter activity"/>
    <property type="evidence" value="ECO:0007669"/>
    <property type="project" value="TreeGrafter"/>
</dbReference>
<comment type="subcellular location">
    <subcellularLocation>
        <location evidence="1">Membrane</location>
        <topology evidence="1">Multi-pass membrane protein</topology>
    </subcellularLocation>
</comment>
<feature type="transmembrane region" description="Helical" evidence="7">
    <location>
        <begin position="384"/>
        <end position="403"/>
    </location>
</feature>
<protein>
    <submittedName>
        <fullName evidence="8">Xanthine permease XanP</fullName>
    </submittedName>
</protein>
<keyword evidence="4 7" id="KW-0812">Transmembrane</keyword>
<comment type="caution">
    <text evidence="8">The sequence shown here is derived from an EMBL/GenBank/DDBJ whole genome shotgun (WGS) entry which is preliminary data.</text>
</comment>